<dbReference type="InterPro" id="IPR036388">
    <property type="entry name" value="WH-like_DNA-bd_sf"/>
</dbReference>
<comment type="similarity">
    <text evidence="1">Belongs to the LysR transcriptional regulatory family.</text>
</comment>
<dbReference type="PANTHER" id="PTHR30346:SF17">
    <property type="entry name" value="LYSR FAMILY TRANSCRIPTIONAL REGULATOR"/>
    <property type="match status" value="1"/>
</dbReference>
<dbReference type="RefSeq" id="WP_345495215.1">
    <property type="nucleotide sequence ID" value="NZ_BAABJM010000002.1"/>
</dbReference>
<feature type="domain" description="HTH lysR-type" evidence="7">
    <location>
        <begin position="3"/>
        <end position="60"/>
    </location>
</feature>
<keyword evidence="5" id="KW-0804">Transcription</keyword>
<keyword evidence="9" id="KW-1185">Reference proteome</keyword>
<keyword evidence="4" id="KW-0010">Activator</keyword>
<comment type="caution">
    <text evidence="8">The sequence shown here is derived from an EMBL/GenBank/DDBJ whole genome shotgun (WGS) entry which is preliminary data.</text>
</comment>
<evidence type="ECO:0000256" key="2">
    <source>
        <dbReference type="ARBA" id="ARBA00023015"/>
    </source>
</evidence>
<evidence type="ECO:0000256" key="3">
    <source>
        <dbReference type="ARBA" id="ARBA00023125"/>
    </source>
</evidence>
<dbReference type="Pfam" id="PF00126">
    <property type="entry name" value="HTH_1"/>
    <property type="match status" value="1"/>
</dbReference>
<dbReference type="Gene3D" id="3.40.190.10">
    <property type="entry name" value="Periplasmic binding protein-like II"/>
    <property type="match status" value="2"/>
</dbReference>
<evidence type="ECO:0000256" key="6">
    <source>
        <dbReference type="SAM" id="Coils"/>
    </source>
</evidence>
<evidence type="ECO:0000259" key="7">
    <source>
        <dbReference type="PROSITE" id="PS50931"/>
    </source>
</evidence>
<feature type="coiled-coil region" evidence="6">
    <location>
        <begin position="24"/>
        <end position="87"/>
    </location>
</feature>
<proteinExistence type="inferred from homology"/>
<dbReference type="SUPFAM" id="SSF53850">
    <property type="entry name" value="Periplasmic binding protein-like II"/>
    <property type="match status" value="1"/>
</dbReference>
<dbReference type="InterPro" id="IPR005119">
    <property type="entry name" value="LysR_subst-bd"/>
</dbReference>
<gene>
    <name evidence="8" type="ORF">GCM10023318_22680</name>
</gene>
<dbReference type="Proteomes" id="UP001500603">
    <property type="component" value="Unassembled WGS sequence"/>
</dbReference>
<dbReference type="PANTHER" id="PTHR30346">
    <property type="entry name" value="TRANSCRIPTIONAL DUAL REGULATOR HCAR-RELATED"/>
    <property type="match status" value="1"/>
</dbReference>
<dbReference type="Pfam" id="PF03466">
    <property type="entry name" value="LysR_substrate"/>
    <property type="match status" value="1"/>
</dbReference>
<evidence type="ECO:0000313" key="8">
    <source>
        <dbReference type="EMBL" id="GAA5051372.1"/>
    </source>
</evidence>
<dbReference type="InterPro" id="IPR000847">
    <property type="entry name" value="LysR_HTH_N"/>
</dbReference>
<evidence type="ECO:0000256" key="5">
    <source>
        <dbReference type="ARBA" id="ARBA00023163"/>
    </source>
</evidence>
<evidence type="ECO:0000313" key="9">
    <source>
        <dbReference type="Proteomes" id="UP001500603"/>
    </source>
</evidence>
<protein>
    <submittedName>
        <fullName evidence="8">LysR family transcriptional regulator</fullName>
    </submittedName>
</protein>
<name>A0ABP9K8W9_9NOCA</name>
<keyword evidence="6" id="KW-0175">Coiled coil</keyword>
<dbReference type="SUPFAM" id="SSF46785">
    <property type="entry name" value="Winged helix' DNA-binding domain"/>
    <property type="match status" value="1"/>
</dbReference>
<dbReference type="CDD" id="cd08414">
    <property type="entry name" value="PBP2_LTTR_aromatics_like"/>
    <property type="match status" value="1"/>
</dbReference>
<dbReference type="EMBL" id="BAABJM010000002">
    <property type="protein sequence ID" value="GAA5051372.1"/>
    <property type="molecule type" value="Genomic_DNA"/>
</dbReference>
<dbReference type="PROSITE" id="PS50931">
    <property type="entry name" value="HTH_LYSR"/>
    <property type="match status" value="1"/>
</dbReference>
<evidence type="ECO:0000256" key="4">
    <source>
        <dbReference type="ARBA" id="ARBA00023159"/>
    </source>
</evidence>
<dbReference type="InterPro" id="IPR036390">
    <property type="entry name" value="WH_DNA-bd_sf"/>
</dbReference>
<keyword evidence="3" id="KW-0238">DNA-binding</keyword>
<evidence type="ECO:0000256" key="1">
    <source>
        <dbReference type="ARBA" id="ARBA00009437"/>
    </source>
</evidence>
<sequence>MNVDTALLRSFTVVAEELHFARAAERLYIEQPALSQRIKRLEQRIGVRLLTRDTRNVRLTPAGATFLKDAAEILDRIDNAVERAREAQKGSRGLVRIAYTLSVGYETLPVILSAAHERAPGLEFEALEMWERDVLDAVRRRTMDIGAVRCDPPGDGLVSILIRREPLILAVPTGHHLAGRQGISVTELAGERFVVTPATLAPGYQGLIDDIFAAAGFTPKAVANPVPGSRVMTVLRRNEAVSILPASAEQIHPSGVAAFLPITDDFARLPVRLVYREDADPAVAAFAETAQLHGRENNWL</sequence>
<dbReference type="PRINTS" id="PR00039">
    <property type="entry name" value="HTHLYSR"/>
</dbReference>
<organism evidence="8 9">
    <name type="scientific">Nocardia callitridis</name>
    <dbReference type="NCBI Taxonomy" id="648753"/>
    <lineage>
        <taxon>Bacteria</taxon>
        <taxon>Bacillati</taxon>
        <taxon>Actinomycetota</taxon>
        <taxon>Actinomycetes</taxon>
        <taxon>Mycobacteriales</taxon>
        <taxon>Nocardiaceae</taxon>
        <taxon>Nocardia</taxon>
    </lineage>
</organism>
<dbReference type="Gene3D" id="1.10.10.10">
    <property type="entry name" value="Winged helix-like DNA-binding domain superfamily/Winged helix DNA-binding domain"/>
    <property type="match status" value="1"/>
</dbReference>
<accession>A0ABP9K8W9</accession>
<keyword evidence="2" id="KW-0805">Transcription regulation</keyword>
<reference evidence="9" key="1">
    <citation type="journal article" date="2019" name="Int. J. Syst. Evol. Microbiol.">
        <title>The Global Catalogue of Microorganisms (GCM) 10K type strain sequencing project: providing services to taxonomists for standard genome sequencing and annotation.</title>
        <authorList>
            <consortium name="The Broad Institute Genomics Platform"/>
            <consortium name="The Broad Institute Genome Sequencing Center for Infectious Disease"/>
            <person name="Wu L."/>
            <person name="Ma J."/>
        </authorList>
    </citation>
    <scope>NUCLEOTIDE SEQUENCE [LARGE SCALE GENOMIC DNA]</scope>
    <source>
        <strain evidence="9">JCM 18298</strain>
    </source>
</reference>